<dbReference type="CDD" id="cd00118">
    <property type="entry name" value="LysM"/>
    <property type="match status" value="1"/>
</dbReference>
<dbReference type="EMBL" id="CP076022">
    <property type="protein sequence ID" value="QWC09298.1"/>
    <property type="molecule type" value="Genomic_DNA"/>
</dbReference>
<feature type="compositionally biased region" description="Low complexity" evidence="1">
    <location>
        <begin position="116"/>
        <end position="140"/>
    </location>
</feature>
<gene>
    <name evidence="4" type="ORF">KKR91_12460</name>
</gene>
<dbReference type="Pfam" id="PF01476">
    <property type="entry name" value="LysM"/>
    <property type="match status" value="1"/>
</dbReference>
<feature type="region of interest" description="Disordered" evidence="1">
    <location>
        <begin position="116"/>
        <end position="183"/>
    </location>
</feature>
<dbReference type="PANTHER" id="PTHR34700">
    <property type="entry name" value="POTASSIUM BINDING PROTEIN KBP"/>
    <property type="match status" value="1"/>
</dbReference>
<accession>A0A975M3I5</accession>
<organism evidence="4 5">
    <name type="scientific">Arthrobacter jiangjiafuii</name>
    <dbReference type="NCBI Taxonomy" id="2817475"/>
    <lineage>
        <taxon>Bacteria</taxon>
        <taxon>Bacillati</taxon>
        <taxon>Actinomycetota</taxon>
        <taxon>Actinomycetes</taxon>
        <taxon>Micrococcales</taxon>
        <taxon>Micrococcaceae</taxon>
        <taxon>Arthrobacter</taxon>
    </lineage>
</organism>
<dbReference type="PANTHER" id="PTHR34700:SF4">
    <property type="entry name" value="PHAGE-LIKE ELEMENT PBSX PROTEIN XKDP"/>
    <property type="match status" value="1"/>
</dbReference>
<keyword evidence="2" id="KW-0472">Membrane</keyword>
<evidence type="ECO:0000259" key="3">
    <source>
        <dbReference type="PROSITE" id="PS51782"/>
    </source>
</evidence>
<keyword evidence="5" id="KW-1185">Reference proteome</keyword>
<evidence type="ECO:0000256" key="1">
    <source>
        <dbReference type="SAM" id="MobiDB-lite"/>
    </source>
</evidence>
<evidence type="ECO:0000256" key="2">
    <source>
        <dbReference type="SAM" id="Phobius"/>
    </source>
</evidence>
<dbReference type="KEGG" id="ajg:KKR91_12460"/>
<evidence type="ECO:0000313" key="5">
    <source>
        <dbReference type="Proteomes" id="UP000676885"/>
    </source>
</evidence>
<dbReference type="PROSITE" id="PS51782">
    <property type="entry name" value="LYSM"/>
    <property type="match status" value="1"/>
</dbReference>
<dbReference type="InterPro" id="IPR052196">
    <property type="entry name" value="Bact_Kbp"/>
</dbReference>
<dbReference type="InterPro" id="IPR036779">
    <property type="entry name" value="LysM_dom_sf"/>
</dbReference>
<keyword evidence="2" id="KW-0812">Transmembrane</keyword>
<dbReference type="Gene3D" id="3.10.350.10">
    <property type="entry name" value="LysM domain"/>
    <property type="match status" value="1"/>
</dbReference>
<protein>
    <submittedName>
        <fullName evidence="4">LysM peptidoglycan-binding domain-containing protein</fullName>
    </submittedName>
</protein>
<feature type="domain" description="LysM" evidence="3">
    <location>
        <begin position="185"/>
        <end position="242"/>
    </location>
</feature>
<keyword evidence="2" id="KW-1133">Transmembrane helix</keyword>
<dbReference type="Proteomes" id="UP000676885">
    <property type="component" value="Chromosome"/>
</dbReference>
<feature type="transmembrane region" description="Helical" evidence="2">
    <location>
        <begin position="46"/>
        <end position="71"/>
    </location>
</feature>
<evidence type="ECO:0000313" key="4">
    <source>
        <dbReference type="EMBL" id="QWC09298.1"/>
    </source>
</evidence>
<reference evidence="4 5" key="1">
    <citation type="submission" date="2021-05" db="EMBL/GenBank/DDBJ databases">
        <title>Novel species in genus Arthrobacter.</title>
        <authorList>
            <person name="Zhang G."/>
        </authorList>
    </citation>
    <scope>NUCLEOTIDE SEQUENCE [LARGE SCALE GENOMIC DNA]</scope>
    <source>
        <strain evidence="5">zg-ZUI227</strain>
    </source>
</reference>
<sequence length="248" mass="25116">MREILRDLLTFTAGATVAAILLLAGLATQPDPATVLRGPVSSLEGLAGFAASAAGLALAAWWALGLLLAVLSAGLQKAGHAAAAAAAGALAPAFMKRLATAALGLNLLAGVAAPANAAAPPTPASQQSLSQPSGSQLLPLMQDGSGEAGKAADAPASPHWKPRQPPTGANMLIRPGREEAPPAGAQAIVRPGDTLWSLAAEQLGPHATDARIADHWPRWYELNRAVIGDRPDLIFPGQVLDVPEISPP</sequence>
<dbReference type="InterPro" id="IPR018392">
    <property type="entry name" value="LysM"/>
</dbReference>
<dbReference type="AlphaFoldDB" id="A0A975M3I5"/>
<proteinExistence type="predicted"/>
<dbReference type="RefSeq" id="WP_210231235.1">
    <property type="nucleotide sequence ID" value="NZ_CP076022.1"/>
</dbReference>
<name>A0A975M3I5_9MICC</name>